<name>A0A3L6DDI4_MAIZE</name>
<proteinExistence type="predicted"/>
<dbReference type="EMBL" id="NCVQ01000010">
    <property type="protein sequence ID" value="PWZ06645.1"/>
    <property type="molecule type" value="Genomic_DNA"/>
</dbReference>
<sequence length="372" mass="43304">MRSSKEKNNNRFSDRWPFLFNAVIDSFELREIDLTGRQYTWANSLPTPTYEKLDRVLMSTEWETKFPLVSVQALDRGMSDHTPLILDTGSPAFLGISRQFRFELNWFSREGLHAKVIEIWSRPVKGSNSVQRWNHKLGALRRALRGWASHTNGVYKRKKKSLQLTINDLDIAAEVRNLTELEREQLAQARDDLARLLREEEIKYFQRAKVKDILLGDNNTRYFQLIANGKHRKKKIISLDHDDRKIEGQANLKGYITNFYKELFGEPEESLLTLDDEGVADITQVSDLENALLTSQFTEKEIKDALFQMEHNKAPGPDGFPAEFYQKFWDIIKDDFLLMFQELHSGYLPLFSLNFGVITLIPKVQEANVFLR</sequence>
<dbReference type="PANTHER" id="PTHR33710:SF72">
    <property type="entry name" value="OS04G0204200 PROTEIN"/>
    <property type="match status" value="1"/>
</dbReference>
<reference evidence="1" key="1">
    <citation type="journal article" date="2018" name="Nat. Genet.">
        <title>Extensive intraspecific gene order and gene structural variations between Mo17 and other maize genomes.</title>
        <authorList>
            <person name="Sun S."/>
            <person name="Zhou Y."/>
            <person name="Chen J."/>
            <person name="Shi J."/>
            <person name="Zhao H."/>
            <person name="Zhao H."/>
            <person name="Song W."/>
            <person name="Zhang M."/>
            <person name="Cui Y."/>
            <person name="Dong X."/>
            <person name="Liu H."/>
            <person name="Ma X."/>
            <person name="Jiao Y."/>
            <person name="Wang B."/>
            <person name="Wei X."/>
            <person name="Stein J.C."/>
            <person name="Glaubitz J.C."/>
            <person name="Lu F."/>
            <person name="Yu G."/>
            <person name="Liang C."/>
            <person name="Fengler K."/>
            <person name="Li B."/>
            <person name="Rafalski A."/>
            <person name="Schnable P.S."/>
            <person name="Ware D.H."/>
            <person name="Buckler E.S."/>
            <person name="Lai J."/>
        </authorList>
    </citation>
    <scope>NUCLEOTIDE SEQUENCE [LARGE SCALE GENOMIC DNA]</scope>
    <source>
        <tissue evidence="1">Seedling</tissue>
    </source>
</reference>
<comment type="caution">
    <text evidence="1">The sequence shown here is derived from an EMBL/GenBank/DDBJ whole genome shotgun (WGS) entry which is preliminary data.</text>
</comment>
<dbReference type="ExpressionAtlas" id="A0A3L6DDI4">
    <property type="expression patterns" value="baseline and differential"/>
</dbReference>
<dbReference type="InterPro" id="IPR036691">
    <property type="entry name" value="Endo/exonu/phosph_ase_sf"/>
</dbReference>
<dbReference type="AlphaFoldDB" id="A0A3L6DDI4"/>
<organism evidence="1">
    <name type="scientific">Zea mays</name>
    <name type="common">Maize</name>
    <dbReference type="NCBI Taxonomy" id="4577"/>
    <lineage>
        <taxon>Eukaryota</taxon>
        <taxon>Viridiplantae</taxon>
        <taxon>Streptophyta</taxon>
        <taxon>Embryophyta</taxon>
        <taxon>Tracheophyta</taxon>
        <taxon>Spermatophyta</taxon>
        <taxon>Magnoliopsida</taxon>
        <taxon>Liliopsida</taxon>
        <taxon>Poales</taxon>
        <taxon>Poaceae</taxon>
        <taxon>PACMAD clade</taxon>
        <taxon>Panicoideae</taxon>
        <taxon>Andropogonodae</taxon>
        <taxon>Andropogoneae</taxon>
        <taxon>Tripsacinae</taxon>
        <taxon>Zea</taxon>
    </lineage>
</organism>
<dbReference type="PANTHER" id="PTHR33710">
    <property type="entry name" value="BNAC02G09200D PROTEIN"/>
    <property type="match status" value="1"/>
</dbReference>
<dbReference type="Gene3D" id="3.60.10.10">
    <property type="entry name" value="Endonuclease/exonuclease/phosphatase"/>
    <property type="match status" value="1"/>
</dbReference>
<evidence type="ECO:0000313" key="1">
    <source>
        <dbReference type="EMBL" id="PWZ06645.1"/>
    </source>
</evidence>
<protein>
    <submittedName>
        <fullName evidence="1">Transposon TX1 uncharacterized protein</fullName>
    </submittedName>
</protein>
<dbReference type="SUPFAM" id="SSF56219">
    <property type="entry name" value="DNase I-like"/>
    <property type="match status" value="1"/>
</dbReference>
<dbReference type="Proteomes" id="UP000251960">
    <property type="component" value="Chromosome 9"/>
</dbReference>
<accession>A0A3L6DDI4</accession>
<gene>
    <name evidence="1" type="primary">YTX2_2</name>
    <name evidence="1" type="ORF">Zm00014a_011489</name>
</gene>